<dbReference type="EMBL" id="CAJPUY010000002">
    <property type="protein sequence ID" value="CAG2130316.1"/>
    <property type="molecule type" value="Genomic_DNA"/>
</dbReference>
<evidence type="ECO:0000313" key="2">
    <source>
        <dbReference type="Proteomes" id="UP000672934"/>
    </source>
</evidence>
<reference evidence="1" key="1">
    <citation type="submission" date="2021-03" db="EMBL/GenBank/DDBJ databases">
        <authorList>
            <person name="Peeters C."/>
        </authorList>
    </citation>
    <scope>NUCLEOTIDE SEQUENCE</scope>
    <source>
        <strain evidence="1">LMG 31506</strain>
    </source>
</reference>
<keyword evidence="2" id="KW-1185">Reference proteome</keyword>
<comment type="caution">
    <text evidence="1">The sequence shown here is derived from an EMBL/GenBank/DDBJ whole genome shotgun (WGS) entry which is preliminary data.</text>
</comment>
<protein>
    <submittedName>
        <fullName evidence="1">Uncharacterized protein</fullName>
    </submittedName>
</protein>
<name>A0A916IQD5_9BURK</name>
<dbReference type="Proteomes" id="UP000672934">
    <property type="component" value="Unassembled WGS sequence"/>
</dbReference>
<accession>A0A916IQD5</accession>
<gene>
    <name evidence="1" type="ORF">LMG31506_00791</name>
</gene>
<proteinExistence type="predicted"/>
<dbReference type="RefSeq" id="WP_211945798.1">
    <property type="nucleotide sequence ID" value="NZ_CAJPUY010000002.1"/>
</dbReference>
<dbReference type="AlphaFoldDB" id="A0A916IQD5"/>
<sequence>MPEASITAHLPTMDIELARHSVPEENADVISVLFRATPAFAAMEHWLAQSPPLPFEDVVQWWADMVRATWQPWLALNPALALLLPPQDSRE</sequence>
<organism evidence="1 2">
    <name type="scientific">Cupriavidus yeoncheonensis</name>
    <dbReference type="NCBI Taxonomy" id="1462994"/>
    <lineage>
        <taxon>Bacteria</taxon>
        <taxon>Pseudomonadati</taxon>
        <taxon>Pseudomonadota</taxon>
        <taxon>Betaproteobacteria</taxon>
        <taxon>Burkholderiales</taxon>
        <taxon>Burkholderiaceae</taxon>
        <taxon>Cupriavidus</taxon>
    </lineage>
</organism>
<evidence type="ECO:0000313" key="1">
    <source>
        <dbReference type="EMBL" id="CAG2130316.1"/>
    </source>
</evidence>